<feature type="transmembrane region" description="Helical" evidence="6">
    <location>
        <begin position="163"/>
        <end position="184"/>
    </location>
</feature>
<feature type="transmembrane region" description="Helical" evidence="6">
    <location>
        <begin position="314"/>
        <end position="336"/>
    </location>
</feature>
<evidence type="ECO:0000256" key="3">
    <source>
        <dbReference type="ARBA" id="ARBA00022692"/>
    </source>
</evidence>
<evidence type="ECO:0000256" key="1">
    <source>
        <dbReference type="ARBA" id="ARBA00004651"/>
    </source>
</evidence>
<feature type="transmembrane region" description="Helical" evidence="6">
    <location>
        <begin position="41"/>
        <end position="61"/>
    </location>
</feature>
<comment type="subcellular location">
    <subcellularLocation>
        <location evidence="1">Cell membrane</location>
        <topology evidence="1">Multi-pass membrane protein</topology>
    </subcellularLocation>
</comment>
<protein>
    <submittedName>
        <fullName evidence="7">Polysaccharide biosynthesis protein</fullName>
    </submittedName>
</protein>
<name>A3D6K5_SHEB5</name>
<keyword evidence="3 6" id="KW-0812">Transmembrane</keyword>
<keyword evidence="4 6" id="KW-1133">Transmembrane helix</keyword>
<dbReference type="AlphaFoldDB" id="A3D6K5"/>
<feature type="transmembrane region" description="Helical" evidence="6">
    <location>
        <begin position="109"/>
        <end position="130"/>
    </location>
</feature>
<dbReference type="KEGG" id="sbl:Sbal_2885"/>
<dbReference type="InterPro" id="IPR002797">
    <property type="entry name" value="Polysacc_synth"/>
</dbReference>
<reference evidence="7 8" key="1">
    <citation type="submission" date="2007-02" db="EMBL/GenBank/DDBJ databases">
        <title>Complete sequence of chromosome of Shewanella baltica OS155.</title>
        <authorList>
            <consortium name="US DOE Joint Genome Institute"/>
            <person name="Copeland A."/>
            <person name="Lucas S."/>
            <person name="Lapidus A."/>
            <person name="Barry K."/>
            <person name="Detter J.C."/>
            <person name="Glavina del Rio T."/>
            <person name="Hammon N."/>
            <person name="Israni S."/>
            <person name="Dalin E."/>
            <person name="Tice H."/>
            <person name="Pitluck S."/>
            <person name="Sims D.R."/>
            <person name="Brettin T."/>
            <person name="Bruce D."/>
            <person name="Han C."/>
            <person name="Tapia R."/>
            <person name="Brainard J."/>
            <person name="Schmutz J."/>
            <person name="Larimer F."/>
            <person name="Land M."/>
            <person name="Hauser L."/>
            <person name="Kyrpides N."/>
            <person name="Mikhailova N."/>
            <person name="Brettar I."/>
            <person name="Klappenbach J."/>
            <person name="Konstantinidis K."/>
            <person name="Rodrigues J."/>
            <person name="Tiedje J."/>
            <person name="Richardson P."/>
        </authorList>
    </citation>
    <scope>NUCLEOTIDE SEQUENCE [LARGE SCALE GENOMIC DNA]</scope>
    <source>
        <strain evidence="8">OS155 / ATCC BAA-1091</strain>
    </source>
</reference>
<dbReference type="HOGENOM" id="CLU_672488_0_0_6"/>
<evidence type="ECO:0000313" key="7">
    <source>
        <dbReference type="EMBL" id="ABN62368.1"/>
    </source>
</evidence>
<feature type="transmembrane region" description="Helical" evidence="6">
    <location>
        <begin position="348"/>
        <end position="371"/>
    </location>
</feature>
<evidence type="ECO:0000256" key="6">
    <source>
        <dbReference type="SAM" id="Phobius"/>
    </source>
</evidence>
<feature type="transmembrane region" description="Helical" evidence="6">
    <location>
        <begin position="285"/>
        <end position="308"/>
    </location>
</feature>
<feature type="transmembrane region" description="Helical" evidence="6">
    <location>
        <begin position="82"/>
        <end position="103"/>
    </location>
</feature>
<accession>A3D6K5</accession>
<dbReference type="InterPro" id="IPR050833">
    <property type="entry name" value="Poly_Biosynth_Transport"/>
</dbReference>
<organism evidence="7 8">
    <name type="scientific">Shewanella baltica (strain OS155 / ATCC BAA-1091)</name>
    <dbReference type="NCBI Taxonomy" id="325240"/>
    <lineage>
        <taxon>Bacteria</taxon>
        <taxon>Pseudomonadati</taxon>
        <taxon>Pseudomonadota</taxon>
        <taxon>Gammaproteobacteria</taxon>
        <taxon>Alteromonadales</taxon>
        <taxon>Shewanellaceae</taxon>
        <taxon>Shewanella</taxon>
    </lineage>
</organism>
<dbReference type="PANTHER" id="PTHR30250:SF11">
    <property type="entry name" value="O-ANTIGEN TRANSPORTER-RELATED"/>
    <property type="match status" value="1"/>
</dbReference>
<dbReference type="Pfam" id="PF01943">
    <property type="entry name" value="Polysacc_synt"/>
    <property type="match status" value="1"/>
</dbReference>
<keyword evidence="8" id="KW-1185">Reference proteome</keyword>
<evidence type="ECO:0000256" key="2">
    <source>
        <dbReference type="ARBA" id="ARBA00022475"/>
    </source>
</evidence>
<evidence type="ECO:0000256" key="4">
    <source>
        <dbReference type="ARBA" id="ARBA00022989"/>
    </source>
</evidence>
<dbReference type="STRING" id="325240.Sbal_2885"/>
<dbReference type="Proteomes" id="UP000001557">
    <property type="component" value="Chromosome"/>
</dbReference>
<gene>
    <name evidence="7" type="ordered locus">Sbal_2885</name>
</gene>
<keyword evidence="5 6" id="KW-0472">Membrane</keyword>
<sequence>MKINKNLNYSFLYNIANALFPLATLPIVFRAMSPTTYGNIVFSNLIYQLLIALFFNSLISFSIREYKENKGKSINEIYTLQIFFTVLSVFLYFFFSLLLKFTFNEGNEYFYIFLICTCFSFLHSDWVLFAEQDYKKLLLRTLFVKGILLLIIYFFVTDEDDDYLYASMLAIGYAANNIIAYYYVRRFYGIRINFLISNIKSSIFNARYFISSATVGVSYQYVDQLIVGLLLNSSSLAYLNVLKQILGMLSIVPNTVCRFNLPKATVAYLKKENIKEYHNSLYPKYVLLITFSSTIFMLFGQCSLNLFLGDKFNITDISIYICSLIFFVSATSVYLDTQHSIPLHYEKVTFTANIIVAIFYLSSLYSVAISYDYNGVLLSFAIAEFLGVLYVCLFYLRRKKIWLK</sequence>
<evidence type="ECO:0000256" key="5">
    <source>
        <dbReference type="ARBA" id="ARBA00023136"/>
    </source>
</evidence>
<keyword evidence="2" id="KW-1003">Cell membrane</keyword>
<evidence type="ECO:0000313" key="8">
    <source>
        <dbReference type="Proteomes" id="UP000001557"/>
    </source>
</evidence>
<proteinExistence type="predicted"/>
<dbReference type="PANTHER" id="PTHR30250">
    <property type="entry name" value="PST FAMILY PREDICTED COLANIC ACID TRANSPORTER"/>
    <property type="match status" value="1"/>
</dbReference>
<feature type="transmembrane region" description="Helical" evidence="6">
    <location>
        <begin position="12"/>
        <end position="29"/>
    </location>
</feature>
<dbReference type="RefSeq" id="WP_011847279.1">
    <property type="nucleotide sequence ID" value="NC_009052.1"/>
</dbReference>
<dbReference type="OrthoDB" id="7069269at2"/>
<dbReference type="EMBL" id="CP000563">
    <property type="protein sequence ID" value="ABN62368.1"/>
    <property type="molecule type" value="Genomic_DNA"/>
</dbReference>
<dbReference type="GO" id="GO:0005886">
    <property type="term" value="C:plasma membrane"/>
    <property type="evidence" value="ECO:0007669"/>
    <property type="project" value="UniProtKB-SubCell"/>
</dbReference>
<feature type="transmembrane region" description="Helical" evidence="6">
    <location>
        <begin position="137"/>
        <end position="157"/>
    </location>
</feature>
<feature type="transmembrane region" description="Helical" evidence="6">
    <location>
        <begin position="377"/>
        <end position="396"/>
    </location>
</feature>